<gene>
    <name evidence="1" type="ORF">HAX54_004357</name>
</gene>
<organism evidence="1 2">
    <name type="scientific">Datura stramonium</name>
    <name type="common">Jimsonweed</name>
    <name type="synonym">Common thornapple</name>
    <dbReference type="NCBI Taxonomy" id="4076"/>
    <lineage>
        <taxon>Eukaryota</taxon>
        <taxon>Viridiplantae</taxon>
        <taxon>Streptophyta</taxon>
        <taxon>Embryophyta</taxon>
        <taxon>Tracheophyta</taxon>
        <taxon>Spermatophyta</taxon>
        <taxon>Magnoliopsida</taxon>
        <taxon>eudicotyledons</taxon>
        <taxon>Gunneridae</taxon>
        <taxon>Pentapetalae</taxon>
        <taxon>asterids</taxon>
        <taxon>lamiids</taxon>
        <taxon>Solanales</taxon>
        <taxon>Solanaceae</taxon>
        <taxon>Solanoideae</taxon>
        <taxon>Datureae</taxon>
        <taxon>Datura</taxon>
    </lineage>
</organism>
<dbReference type="EMBL" id="JACEIK010001200">
    <property type="protein sequence ID" value="MCD7467101.1"/>
    <property type="molecule type" value="Genomic_DNA"/>
</dbReference>
<evidence type="ECO:0000313" key="1">
    <source>
        <dbReference type="EMBL" id="MCD7467101.1"/>
    </source>
</evidence>
<accession>A0ABS8T8D6</accession>
<reference evidence="1 2" key="1">
    <citation type="journal article" date="2021" name="BMC Genomics">
        <title>Datura genome reveals duplications of psychoactive alkaloid biosynthetic genes and high mutation rate following tissue culture.</title>
        <authorList>
            <person name="Rajewski A."/>
            <person name="Carter-House D."/>
            <person name="Stajich J."/>
            <person name="Litt A."/>
        </authorList>
    </citation>
    <scope>NUCLEOTIDE SEQUENCE [LARGE SCALE GENOMIC DNA]</scope>
    <source>
        <strain evidence="1">AR-01</strain>
    </source>
</reference>
<keyword evidence="2" id="KW-1185">Reference proteome</keyword>
<proteinExistence type="predicted"/>
<protein>
    <submittedName>
        <fullName evidence="1">Uncharacterized protein</fullName>
    </submittedName>
</protein>
<sequence>MMVALRQPVAPLVAEPSEGPSSSRSRLSWRYFVYGTSQYYGTRVGRRLEVEMFPLRLGSIFQRPSWIIICPGKFDRPGYMPVRVHRFIMGMNPKYVETCITATLQKDMDIAPVQAFAHSIERIRQRQREIERAN</sequence>
<name>A0ABS8T8D6_DATST</name>
<evidence type="ECO:0000313" key="2">
    <source>
        <dbReference type="Proteomes" id="UP000823775"/>
    </source>
</evidence>
<comment type="caution">
    <text evidence="1">The sequence shown here is derived from an EMBL/GenBank/DDBJ whole genome shotgun (WGS) entry which is preliminary data.</text>
</comment>
<dbReference type="Proteomes" id="UP000823775">
    <property type="component" value="Unassembled WGS sequence"/>
</dbReference>